<dbReference type="Gene3D" id="3.40.50.1000">
    <property type="entry name" value="HAD superfamily/HAD-like"/>
    <property type="match status" value="1"/>
</dbReference>
<dbReference type="GO" id="GO:0016887">
    <property type="term" value="F:ATP hydrolysis activity"/>
    <property type="evidence" value="ECO:0007669"/>
    <property type="project" value="InterPro"/>
</dbReference>
<evidence type="ECO:0000313" key="14">
    <source>
        <dbReference type="Proteomes" id="UP000282957"/>
    </source>
</evidence>
<evidence type="ECO:0000256" key="9">
    <source>
        <dbReference type="ARBA" id="ARBA00047308"/>
    </source>
</evidence>
<keyword evidence="6 10" id="KW-1133">Transmembrane helix</keyword>
<comment type="subcellular location">
    <subcellularLocation>
        <location evidence="10">Cell membrane</location>
    </subcellularLocation>
    <subcellularLocation>
        <location evidence="1">Membrane</location>
    </subcellularLocation>
</comment>
<dbReference type="GO" id="GO:0016463">
    <property type="term" value="F:P-type zinc transporter activity"/>
    <property type="evidence" value="ECO:0007669"/>
    <property type="project" value="UniProtKB-EC"/>
</dbReference>
<dbReference type="InterPro" id="IPR044492">
    <property type="entry name" value="P_typ_ATPase_HD_dom"/>
</dbReference>
<dbReference type="InterPro" id="IPR023298">
    <property type="entry name" value="ATPase_P-typ_TM_dom_sf"/>
</dbReference>
<accession>A0A437LXG8</accession>
<gene>
    <name evidence="13" type="ORF">EOD42_24430</name>
</gene>
<dbReference type="GO" id="GO:0015086">
    <property type="term" value="F:cadmium ion transmembrane transporter activity"/>
    <property type="evidence" value="ECO:0007669"/>
    <property type="project" value="TreeGrafter"/>
</dbReference>
<dbReference type="InterPro" id="IPR023299">
    <property type="entry name" value="ATPase_P-typ_cyto_dom_N"/>
</dbReference>
<evidence type="ECO:0000256" key="7">
    <source>
        <dbReference type="ARBA" id="ARBA00023136"/>
    </source>
</evidence>
<evidence type="ECO:0000313" key="13">
    <source>
        <dbReference type="EMBL" id="RVT90047.1"/>
    </source>
</evidence>
<evidence type="ECO:0000256" key="3">
    <source>
        <dbReference type="ARBA" id="ARBA00022692"/>
    </source>
</evidence>
<dbReference type="NCBIfam" id="TIGR01494">
    <property type="entry name" value="ATPase_P-type"/>
    <property type="match status" value="2"/>
</dbReference>
<dbReference type="Pfam" id="PF00122">
    <property type="entry name" value="E1-E2_ATPase"/>
    <property type="match status" value="1"/>
</dbReference>
<dbReference type="InterPro" id="IPR023214">
    <property type="entry name" value="HAD_sf"/>
</dbReference>
<dbReference type="Proteomes" id="UP000282957">
    <property type="component" value="Unassembled WGS sequence"/>
</dbReference>
<feature type="transmembrane region" description="Helical" evidence="10">
    <location>
        <begin position="251"/>
        <end position="276"/>
    </location>
</feature>
<dbReference type="EMBL" id="SACL01000015">
    <property type="protein sequence ID" value="RVT90047.1"/>
    <property type="molecule type" value="Genomic_DNA"/>
</dbReference>
<dbReference type="InterPro" id="IPR008250">
    <property type="entry name" value="ATPase_P-typ_transduc_dom_A_sf"/>
</dbReference>
<evidence type="ECO:0000256" key="1">
    <source>
        <dbReference type="ARBA" id="ARBA00004370"/>
    </source>
</evidence>
<reference evidence="13 14" key="1">
    <citation type="submission" date="2019-01" db="EMBL/GenBank/DDBJ databases">
        <authorList>
            <person name="Chen W.-M."/>
        </authorList>
    </citation>
    <scope>NUCLEOTIDE SEQUENCE [LARGE SCALE GENOMIC DNA]</scope>
    <source>
        <strain evidence="13 14">CCP-6</strain>
    </source>
</reference>
<keyword evidence="10" id="KW-0547">Nucleotide-binding</keyword>
<evidence type="ECO:0000256" key="8">
    <source>
        <dbReference type="ARBA" id="ARBA00039097"/>
    </source>
</evidence>
<dbReference type="PROSITE" id="PS00154">
    <property type="entry name" value="ATPASE_E1_E2"/>
    <property type="match status" value="1"/>
</dbReference>
<dbReference type="InterPro" id="IPR059000">
    <property type="entry name" value="ATPase_P-type_domA"/>
</dbReference>
<evidence type="ECO:0000256" key="4">
    <source>
        <dbReference type="ARBA" id="ARBA00022723"/>
    </source>
</evidence>
<dbReference type="SFLD" id="SFLDS00003">
    <property type="entry name" value="Haloacid_Dehalogenase"/>
    <property type="match status" value="1"/>
</dbReference>
<comment type="caution">
    <text evidence="13">The sequence shown here is derived from an EMBL/GenBank/DDBJ whole genome shotgun (WGS) entry which is preliminary data.</text>
</comment>
<feature type="domain" description="P-type ATPase A" evidence="11">
    <location>
        <begin position="113"/>
        <end position="209"/>
    </location>
</feature>
<dbReference type="PANTHER" id="PTHR48085:SF5">
    <property type="entry name" value="CADMIUM_ZINC-TRANSPORTING ATPASE HMA4-RELATED"/>
    <property type="match status" value="1"/>
</dbReference>
<keyword evidence="10" id="KW-0067">ATP-binding</keyword>
<evidence type="ECO:0000256" key="2">
    <source>
        <dbReference type="ARBA" id="ARBA00006024"/>
    </source>
</evidence>
<dbReference type="InterPro" id="IPR018303">
    <property type="entry name" value="ATPase_P-typ_P_site"/>
</dbReference>
<dbReference type="Pfam" id="PF01814">
    <property type="entry name" value="Hemerythrin"/>
    <property type="match status" value="1"/>
</dbReference>
<feature type="domain" description="Hemerythrin-like" evidence="12">
    <location>
        <begin position="626"/>
        <end position="751"/>
    </location>
</feature>
<name>A0A437LXG8_9PROT</name>
<keyword evidence="10" id="KW-1003">Cell membrane</keyword>
<dbReference type="Gene3D" id="2.70.150.10">
    <property type="entry name" value="Calcium-transporting ATPase, cytoplasmic transduction domain A"/>
    <property type="match status" value="1"/>
</dbReference>
<keyword evidence="5" id="KW-1278">Translocase</keyword>
<dbReference type="InterPro" id="IPR012312">
    <property type="entry name" value="Hemerythrin-like"/>
</dbReference>
<dbReference type="SUPFAM" id="SSF81665">
    <property type="entry name" value="Calcium ATPase, transmembrane domain M"/>
    <property type="match status" value="1"/>
</dbReference>
<dbReference type="Gene3D" id="1.20.120.520">
    <property type="entry name" value="nmb1532 protein domain like"/>
    <property type="match status" value="1"/>
</dbReference>
<dbReference type="InterPro" id="IPR001757">
    <property type="entry name" value="P_typ_ATPase"/>
</dbReference>
<evidence type="ECO:0000256" key="6">
    <source>
        <dbReference type="ARBA" id="ARBA00022989"/>
    </source>
</evidence>
<feature type="transmembrane region" description="Helical" evidence="10">
    <location>
        <begin position="556"/>
        <end position="577"/>
    </location>
</feature>
<dbReference type="NCBIfam" id="TIGR01525">
    <property type="entry name" value="ATPase-IB_hvy"/>
    <property type="match status" value="1"/>
</dbReference>
<feature type="transmembrane region" description="Helical" evidence="10">
    <location>
        <begin position="61"/>
        <end position="87"/>
    </location>
</feature>
<dbReference type="PRINTS" id="PR00119">
    <property type="entry name" value="CATATPASE"/>
</dbReference>
<dbReference type="PANTHER" id="PTHR48085">
    <property type="entry name" value="CADMIUM/ZINC-TRANSPORTING ATPASE HMA2-RELATED"/>
    <property type="match status" value="1"/>
</dbReference>
<dbReference type="OrthoDB" id="9760802at2"/>
<dbReference type="InterPro" id="IPR027256">
    <property type="entry name" value="P-typ_ATPase_IB"/>
</dbReference>
<keyword evidence="7 10" id="KW-0472">Membrane</keyword>
<keyword evidence="14" id="KW-1185">Reference proteome</keyword>
<feature type="transmembrane region" description="Helical" evidence="10">
    <location>
        <begin position="226"/>
        <end position="245"/>
    </location>
</feature>
<keyword evidence="4 10" id="KW-0479">Metal-binding</keyword>
<dbReference type="SFLD" id="SFLDG00002">
    <property type="entry name" value="C1.7:_P-type_atpase_like"/>
    <property type="match status" value="1"/>
</dbReference>
<dbReference type="InterPro" id="IPR051014">
    <property type="entry name" value="Cation_Transport_ATPase_IB"/>
</dbReference>
<evidence type="ECO:0000256" key="10">
    <source>
        <dbReference type="RuleBase" id="RU362081"/>
    </source>
</evidence>
<proteinExistence type="inferred from homology"/>
<evidence type="ECO:0000259" key="11">
    <source>
        <dbReference type="Pfam" id="PF00122"/>
    </source>
</evidence>
<comment type="similarity">
    <text evidence="2 10">Belongs to the cation transport ATPase (P-type) (TC 3.A.3) family. Type IB subfamily.</text>
</comment>
<dbReference type="RefSeq" id="WP_127790229.1">
    <property type="nucleotide sequence ID" value="NZ_SACL01000015.1"/>
</dbReference>
<dbReference type="GO" id="GO:0046872">
    <property type="term" value="F:metal ion binding"/>
    <property type="evidence" value="ECO:0007669"/>
    <property type="project" value="UniProtKB-KW"/>
</dbReference>
<comment type="catalytic activity">
    <reaction evidence="9">
        <text>Zn(2+)(in) + ATP + H2O = Zn(2+)(out) + ADP + phosphate + H(+)</text>
        <dbReference type="Rhea" id="RHEA:20621"/>
        <dbReference type="ChEBI" id="CHEBI:15377"/>
        <dbReference type="ChEBI" id="CHEBI:15378"/>
        <dbReference type="ChEBI" id="CHEBI:29105"/>
        <dbReference type="ChEBI" id="CHEBI:30616"/>
        <dbReference type="ChEBI" id="CHEBI:43474"/>
        <dbReference type="ChEBI" id="CHEBI:456216"/>
        <dbReference type="EC" id="7.2.2.12"/>
    </reaction>
</comment>
<dbReference type="GO" id="GO:0005886">
    <property type="term" value="C:plasma membrane"/>
    <property type="evidence" value="ECO:0007669"/>
    <property type="project" value="UniProtKB-SubCell"/>
</dbReference>
<dbReference type="Pfam" id="PF00702">
    <property type="entry name" value="Hydrolase"/>
    <property type="match status" value="1"/>
</dbReference>
<dbReference type="SFLD" id="SFLDF00027">
    <property type="entry name" value="p-type_atpase"/>
    <property type="match status" value="1"/>
</dbReference>
<evidence type="ECO:0000256" key="5">
    <source>
        <dbReference type="ARBA" id="ARBA00022967"/>
    </source>
</evidence>
<dbReference type="SUPFAM" id="SSF81653">
    <property type="entry name" value="Calcium ATPase, transduction domain A"/>
    <property type="match status" value="1"/>
</dbReference>
<dbReference type="SUPFAM" id="SSF56784">
    <property type="entry name" value="HAD-like"/>
    <property type="match status" value="1"/>
</dbReference>
<sequence>MRRYLLLGYVLAGLALGLALHLAGLPLGARVAWSLAALPVAAHVGLGVARALAGGQLGVDVIALAAILVAVLLDEAAAAALIGLMVAGGEALEAWAEGRATSALHELMARAPRGAARLGPTGLEEIPASAIRPGDTLLVRPGETVAADGELLDAEATLDESALTGEPLPARFAQGAGLRSGAVNAGAPFRMRAASDAEASTYAAILRLTRAAAETRPPLARLADRWALGFVGLTALLAGGAWLLTGDPLRALAVLVVATPCPLILAAPIALVAGIGRAARRGVVVKGGGALERLARVRTVLFDKTGTLTPGRPALAAIETIPGLPREEALRLAASLAQSSTHPVSAALAAAARARGLALSLPEGLVEHPGGGLSAMLGGRRYVLGSPMLLQELRIAQGDRLAGLAAVAAAAGSVAWLAAEDGAVAAFVMADGLRPEAPGALRRLRALGIARLVMVSGDRAGAAHSVGAALRLDEVLAECSPARKIEVVRQEQARAPTAMVGDGVNDAPALAAADVGIAMGAQGTAAAAEAGDVVLVVDRLDRVAEAVAIARRSRRIALGAIALGMGLSGLAMLAAALGHLPPLAGALVQEGIDIGAILFALLALRPGPGEAGQAQLPAQSGLAERMAEHAGLKRLLERLREAGEAVTGTPEALPLLVALEADLRAALLPHQREEERALYPEAARQLGGQDPMAALVRMHAGIEALVARIGALLEIARAPGGWAQAAPELRRSLFALEALLALHLNAEEEVLSAVGG</sequence>
<dbReference type="AlphaFoldDB" id="A0A437LXG8"/>
<evidence type="ECO:0000259" key="12">
    <source>
        <dbReference type="Pfam" id="PF01814"/>
    </source>
</evidence>
<keyword evidence="3 10" id="KW-0812">Transmembrane</keyword>
<dbReference type="InterPro" id="IPR036412">
    <property type="entry name" value="HAD-like_sf"/>
</dbReference>
<organism evidence="13 14">
    <name type="scientific">Rhodovarius crocodyli</name>
    <dbReference type="NCBI Taxonomy" id="1979269"/>
    <lineage>
        <taxon>Bacteria</taxon>
        <taxon>Pseudomonadati</taxon>
        <taxon>Pseudomonadota</taxon>
        <taxon>Alphaproteobacteria</taxon>
        <taxon>Acetobacterales</taxon>
        <taxon>Roseomonadaceae</taxon>
        <taxon>Rhodovarius</taxon>
    </lineage>
</organism>
<dbReference type="GO" id="GO:0005524">
    <property type="term" value="F:ATP binding"/>
    <property type="evidence" value="ECO:0007669"/>
    <property type="project" value="UniProtKB-UniRule"/>
</dbReference>
<dbReference type="Gene3D" id="3.40.1110.10">
    <property type="entry name" value="Calcium-transporting ATPase, cytoplasmic domain N"/>
    <property type="match status" value="1"/>
</dbReference>
<dbReference type="EC" id="7.2.2.12" evidence="8"/>
<protein>
    <recommendedName>
        <fullName evidence="8">P-type Zn(2+) transporter</fullName>
        <ecNumber evidence="8">7.2.2.12</ecNumber>
    </recommendedName>
</protein>